<accession>A0A7X3IJX7</accession>
<organism evidence="1 2">
    <name type="scientific">Paenibacillus dendrobii</name>
    <dbReference type="NCBI Taxonomy" id="2691084"/>
    <lineage>
        <taxon>Bacteria</taxon>
        <taxon>Bacillati</taxon>
        <taxon>Bacillota</taxon>
        <taxon>Bacilli</taxon>
        <taxon>Bacillales</taxon>
        <taxon>Paenibacillaceae</taxon>
        <taxon>Paenibacillus</taxon>
    </lineage>
</organism>
<dbReference type="Proteomes" id="UP000460318">
    <property type="component" value="Unassembled WGS sequence"/>
</dbReference>
<dbReference type="EMBL" id="WUBI01000002">
    <property type="protein sequence ID" value="MWV44716.1"/>
    <property type="molecule type" value="Genomic_DNA"/>
</dbReference>
<sequence>MDKRKVITAYRRGFITIQECGQILGIEDIRLSQMVQDSVESLREDNQQADRLSLKSSNAE</sequence>
<gene>
    <name evidence="1" type="ORF">GRF59_13940</name>
</gene>
<dbReference type="RefSeq" id="WP_160498343.1">
    <property type="nucleotide sequence ID" value="NZ_WUBI01000002.1"/>
</dbReference>
<proteinExistence type="predicted"/>
<keyword evidence="2" id="KW-1185">Reference proteome</keyword>
<dbReference type="AlphaFoldDB" id="A0A7X3IJX7"/>
<protein>
    <submittedName>
        <fullName evidence="1">Uncharacterized protein</fullName>
    </submittedName>
</protein>
<comment type="caution">
    <text evidence="1">The sequence shown here is derived from an EMBL/GenBank/DDBJ whole genome shotgun (WGS) entry which is preliminary data.</text>
</comment>
<evidence type="ECO:0000313" key="2">
    <source>
        <dbReference type="Proteomes" id="UP000460318"/>
    </source>
</evidence>
<reference evidence="1 2" key="1">
    <citation type="submission" date="2019-12" db="EMBL/GenBank/DDBJ databases">
        <title>Paenibacillus sp. nov., an endophytic bacterium isolated from the stem of Dendrobium.</title>
        <authorList>
            <person name="Zhao R."/>
        </authorList>
    </citation>
    <scope>NUCLEOTIDE SEQUENCE [LARGE SCALE GENOMIC DNA]</scope>
    <source>
        <strain evidence="1 2">HJL G12</strain>
    </source>
</reference>
<name>A0A7X3IJX7_9BACL</name>
<evidence type="ECO:0000313" key="1">
    <source>
        <dbReference type="EMBL" id="MWV44716.1"/>
    </source>
</evidence>